<evidence type="ECO:0000313" key="1">
    <source>
        <dbReference type="EMBL" id="CAJ1050506.1"/>
    </source>
</evidence>
<protein>
    <submittedName>
        <fullName evidence="1">Uncharacterized protein</fullName>
    </submittedName>
</protein>
<evidence type="ECO:0000313" key="2">
    <source>
        <dbReference type="Proteomes" id="UP001178508"/>
    </source>
</evidence>
<organism evidence="1 2">
    <name type="scientific">Xyrichtys novacula</name>
    <name type="common">Pearly razorfish</name>
    <name type="synonym">Hemipteronotus novacula</name>
    <dbReference type="NCBI Taxonomy" id="13765"/>
    <lineage>
        <taxon>Eukaryota</taxon>
        <taxon>Metazoa</taxon>
        <taxon>Chordata</taxon>
        <taxon>Craniata</taxon>
        <taxon>Vertebrata</taxon>
        <taxon>Euteleostomi</taxon>
        <taxon>Actinopterygii</taxon>
        <taxon>Neopterygii</taxon>
        <taxon>Teleostei</taxon>
        <taxon>Neoteleostei</taxon>
        <taxon>Acanthomorphata</taxon>
        <taxon>Eupercaria</taxon>
        <taxon>Labriformes</taxon>
        <taxon>Labridae</taxon>
        <taxon>Xyrichtys</taxon>
    </lineage>
</organism>
<proteinExistence type="predicted"/>
<sequence length="106" mass="11994">MTVLEDSGQSGLNLRRSTDLITSILIGSSNSGWNPVSDCLYVLQHLALKNMEFQILFQFSRDETLCIHESRGHCCLRCRLSALVCEKHMVSERRGHTRDGPLFVTL</sequence>
<keyword evidence="2" id="KW-1185">Reference proteome</keyword>
<reference evidence="1" key="1">
    <citation type="submission" date="2023-08" db="EMBL/GenBank/DDBJ databases">
        <authorList>
            <person name="Alioto T."/>
            <person name="Alioto T."/>
            <person name="Gomez Garrido J."/>
        </authorList>
    </citation>
    <scope>NUCLEOTIDE SEQUENCE</scope>
</reference>
<dbReference type="AlphaFoldDB" id="A0AAV1EPI4"/>
<gene>
    <name evidence="1" type="ORF">XNOV1_A041832</name>
</gene>
<dbReference type="Proteomes" id="UP001178508">
    <property type="component" value="Chromosome 2"/>
</dbReference>
<dbReference type="EMBL" id="OY660865">
    <property type="protein sequence ID" value="CAJ1050506.1"/>
    <property type="molecule type" value="Genomic_DNA"/>
</dbReference>
<accession>A0AAV1EPI4</accession>
<name>A0AAV1EPI4_XYRNO</name>